<accession>A0ACA9L3X7</accession>
<keyword evidence="2" id="KW-1185">Reference proteome</keyword>
<sequence length="276" mass="31200">MMHRTSQRNAAARRLAQPPPESTPAEDSSAEGSQTIVSMDIDQPVVVPTIIRLRFGNTNNSSDTLPKLKRKPGRPRKNVNTDSSPPKRIRLSLKGKAKKVEQIQTSEEIEPPENNDAQLMEIVDESQSSSVDNESQQQQQQLQQSNIDYEQPSESKVVAKEDNQDEEILDEKGEQKITKDGELLGGRKFKVPVFQLPTRGSTWYMCSMDPAKVLGFRDSYLFFTKNQSLIRITVTDEERDYLISTGILPTIFRSRPIAIVSARSIFKMFGSRMIQN</sequence>
<evidence type="ECO:0000313" key="1">
    <source>
        <dbReference type="EMBL" id="CAG8503903.1"/>
    </source>
</evidence>
<comment type="caution">
    <text evidence="1">The sequence shown here is derived from an EMBL/GenBank/DDBJ whole genome shotgun (WGS) entry which is preliminary data.</text>
</comment>
<evidence type="ECO:0000313" key="2">
    <source>
        <dbReference type="Proteomes" id="UP000789366"/>
    </source>
</evidence>
<protein>
    <submittedName>
        <fullName evidence="1">1442_t:CDS:1</fullName>
    </submittedName>
</protein>
<feature type="non-terminal residue" evidence="1">
    <location>
        <position position="276"/>
    </location>
</feature>
<name>A0ACA9L3X7_9GLOM</name>
<dbReference type="Proteomes" id="UP000789366">
    <property type="component" value="Unassembled WGS sequence"/>
</dbReference>
<organism evidence="1 2">
    <name type="scientific">Cetraspora pellucida</name>
    <dbReference type="NCBI Taxonomy" id="1433469"/>
    <lineage>
        <taxon>Eukaryota</taxon>
        <taxon>Fungi</taxon>
        <taxon>Fungi incertae sedis</taxon>
        <taxon>Mucoromycota</taxon>
        <taxon>Glomeromycotina</taxon>
        <taxon>Glomeromycetes</taxon>
        <taxon>Diversisporales</taxon>
        <taxon>Gigasporaceae</taxon>
        <taxon>Cetraspora</taxon>
    </lineage>
</organism>
<gene>
    <name evidence="1" type="ORF">SPELUC_LOCUS3144</name>
</gene>
<proteinExistence type="predicted"/>
<dbReference type="EMBL" id="CAJVPW010002334">
    <property type="protein sequence ID" value="CAG8503903.1"/>
    <property type="molecule type" value="Genomic_DNA"/>
</dbReference>
<reference evidence="1" key="1">
    <citation type="submission" date="2021-06" db="EMBL/GenBank/DDBJ databases">
        <authorList>
            <person name="Kallberg Y."/>
            <person name="Tangrot J."/>
            <person name="Rosling A."/>
        </authorList>
    </citation>
    <scope>NUCLEOTIDE SEQUENCE</scope>
    <source>
        <strain evidence="1">28 12/20/2015</strain>
    </source>
</reference>